<dbReference type="InterPro" id="IPR019734">
    <property type="entry name" value="TPR_rpt"/>
</dbReference>
<organism evidence="2">
    <name type="scientific">Gracilinema caldarium</name>
    <dbReference type="NCBI Taxonomy" id="215591"/>
    <lineage>
        <taxon>Bacteria</taxon>
        <taxon>Pseudomonadati</taxon>
        <taxon>Spirochaetota</taxon>
        <taxon>Spirochaetia</taxon>
        <taxon>Spirochaetales</taxon>
        <taxon>Breznakiellaceae</taxon>
        <taxon>Gracilinema</taxon>
    </lineage>
</organism>
<proteinExistence type="predicted"/>
<protein>
    <submittedName>
        <fullName evidence="2">Tetratricopeptide repeat protein</fullName>
    </submittedName>
</protein>
<dbReference type="Pfam" id="PF13432">
    <property type="entry name" value="TPR_16"/>
    <property type="match status" value="2"/>
</dbReference>
<feature type="coiled-coil region" evidence="1">
    <location>
        <begin position="207"/>
        <end position="264"/>
    </location>
</feature>
<name>A0A7C3E9W5_9SPIR</name>
<sequence length="329" mass="37064">MVSKHSSLTMVLIVCMYGILFAQSPKELLDKGMEYYRDGKWQDAVLTFRRVQTNTEDIALKNEALYWISLSELFAGAYDAALQDVESYLKNTSPADSKYYEAIYNKGRILYYLSQFDGAIPIFKAYADAVQDPSRKSSAYYWIGECLFALGRLDEARNTFLLITEKYPQSPKYEAASFRIALVDQKKIENELLNLLKWSHEESLRTVEEYQRRERSYEQAILAYQKRIADMLKDTHLADLEKENKELKQKLAAAEAALAAASVSPASQAPAPTNVEIAEKPAVTAPAVVTGTLTQEQTNKLLSLKASALELQKMLLNRLGDVAGQGEKK</sequence>
<dbReference type="AlphaFoldDB" id="A0A7C3E9W5"/>
<dbReference type="Gene3D" id="1.25.40.10">
    <property type="entry name" value="Tetratricopeptide repeat domain"/>
    <property type="match status" value="2"/>
</dbReference>
<evidence type="ECO:0000256" key="1">
    <source>
        <dbReference type="SAM" id="Coils"/>
    </source>
</evidence>
<accession>A0A7C3E9W5</accession>
<dbReference type="EMBL" id="DSVL01000250">
    <property type="protein sequence ID" value="HFH29456.1"/>
    <property type="molecule type" value="Genomic_DNA"/>
</dbReference>
<dbReference type="SUPFAM" id="SSF48452">
    <property type="entry name" value="TPR-like"/>
    <property type="match status" value="1"/>
</dbReference>
<comment type="caution">
    <text evidence="2">The sequence shown here is derived from an EMBL/GenBank/DDBJ whole genome shotgun (WGS) entry which is preliminary data.</text>
</comment>
<gene>
    <name evidence="2" type="ORF">ENS59_08085</name>
</gene>
<dbReference type="InterPro" id="IPR011990">
    <property type="entry name" value="TPR-like_helical_dom_sf"/>
</dbReference>
<reference evidence="2" key="1">
    <citation type="journal article" date="2020" name="mSystems">
        <title>Genome- and Community-Level Interaction Insights into Carbon Utilization and Element Cycling Functions of Hydrothermarchaeota in Hydrothermal Sediment.</title>
        <authorList>
            <person name="Zhou Z."/>
            <person name="Liu Y."/>
            <person name="Xu W."/>
            <person name="Pan J."/>
            <person name="Luo Z.H."/>
            <person name="Li M."/>
        </authorList>
    </citation>
    <scope>NUCLEOTIDE SEQUENCE [LARGE SCALE GENOMIC DNA]</scope>
    <source>
        <strain evidence="2">SpSt-503</strain>
    </source>
</reference>
<keyword evidence="1" id="KW-0175">Coiled coil</keyword>
<evidence type="ECO:0000313" key="2">
    <source>
        <dbReference type="EMBL" id="HFH29456.1"/>
    </source>
</evidence>
<dbReference type="SMART" id="SM00028">
    <property type="entry name" value="TPR"/>
    <property type="match status" value="3"/>
</dbReference>